<keyword evidence="2" id="KW-0732">Signal</keyword>
<dbReference type="GeneID" id="98666455"/>
<dbReference type="Proteomes" id="UP000183299">
    <property type="component" value="Unassembled WGS sequence"/>
</dbReference>
<sequence length="154" mass="16577">MVSNVSRTALCLLALTALVACSQKERVPNRVKTGPDEFSILTTKPLQEPDNYNDLPAPTLGGTNLTDQTPNADAIVALGGRVPSATGVDGGIVSYASRYGVDDNIRAELHDADEGRRKGRGSYERAYKRFALDAYAEWERLRALGVSVPSAPEQ</sequence>
<dbReference type="PROSITE" id="PS51257">
    <property type="entry name" value="PROKAR_LIPOPROTEIN"/>
    <property type="match status" value="1"/>
</dbReference>
<dbReference type="OrthoDB" id="7876689at2"/>
<name>A0A1I3W6C4_9RHOB</name>
<gene>
    <name evidence="3" type="ORF">Q4494_15685</name>
    <name evidence="4" type="ORF">SAMN04488138_12119</name>
</gene>
<evidence type="ECO:0000256" key="1">
    <source>
        <dbReference type="SAM" id="MobiDB-lite"/>
    </source>
</evidence>
<dbReference type="Proteomes" id="UP001169823">
    <property type="component" value="Unassembled WGS sequence"/>
</dbReference>
<organism evidence="4 5">
    <name type="scientific">Celeribacter halophilus</name>
    <dbReference type="NCBI Taxonomy" id="576117"/>
    <lineage>
        <taxon>Bacteria</taxon>
        <taxon>Pseudomonadati</taxon>
        <taxon>Pseudomonadota</taxon>
        <taxon>Alphaproteobacteria</taxon>
        <taxon>Rhodobacterales</taxon>
        <taxon>Roseobacteraceae</taxon>
        <taxon>Celeribacter</taxon>
    </lineage>
</organism>
<accession>A0A1I3W6C4</accession>
<dbReference type="RefSeq" id="WP_066608386.1">
    <property type="nucleotide sequence ID" value="NZ_FORY01000021.1"/>
</dbReference>
<evidence type="ECO:0000313" key="5">
    <source>
        <dbReference type="Proteomes" id="UP000183299"/>
    </source>
</evidence>
<evidence type="ECO:0000256" key="2">
    <source>
        <dbReference type="SAM" id="SignalP"/>
    </source>
</evidence>
<proteinExistence type="predicted"/>
<keyword evidence="5" id="KW-1185">Reference proteome</keyword>
<dbReference type="EMBL" id="JAUOPJ010000014">
    <property type="protein sequence ID" value="MDO6458529.1"/>
    <property type="molecule type" value="Genomic_DNA"/>
</dbReference>
<dbReference type="InterPro" id="IPR021395">
    <property type="entry name" value="DUF3035"/>
</dbReference>
<reference evidence="3" key="2">
    <citation type="submission" date="2023-07" db="EMBL/GenBank/DDBJ databases">
        <title>Genome content predicts the carbon catabolic preferences of heterotrophic bacteria.</title>
        <authorList>
            <person name="Gralka M."/>
        </authorList>
    </citation>
    <scope>NUCLEOTIDE SEQUENCE</scope>
    <source>
        <strain evidence="3">I2M02</strain>
    </source>
</reference>
<dbReference type="AlphaFoldDB" id="A0A1I3W6C4"/>
<dbReference type="Pfam" id="PF11233">
    <property type="entry name" value="DUF3035"/>
    <property type="match status" value="1"/>
</dbReference>
<evidence type="ECO:0000313" key="3">
    <source>
        <dbReference type="EMBL" id="MDO6458529.1"/>
    </source>
</evidence>
<protein>
    <submittedName>
        <fullName evidence="4">Beta-barrel assembly machine subunit BamF</fullName>
    </submittedName>
    <submittedName>
        <fullName evidence="3">DUF3035 domain-containing protein</fullName>
    </submittedName>
</protein>
<reference evidence="4 5" key="1">
    <citation type="submission" date="2016-10" db="EMBL/GenBank/DDBJ databases">
        <authorList>
            <person name="de Groot N.N."/>
        </authorList>
    </citation>
    <scope>NUCLEOTIDE SEQUENCE [LARGE SCALE GENOMIC DNA]</scope>
    <source>
        <strain evidence="4 5">CGMCC 1.8891</strain>
    </source>
</reference>
<feature type="region of interest" description="Disordered" evidence="1">
    <location>
        <begin position="46"/>
        <end position="65"/>
    </location>
</feature>
<feature type="signal peptide" evidence="2">
    <location>
        <begin position="1"/>
        <end position="22"/>
    </location>
</feature>
<evidence type="ECO:0000313" key="4">
    <source>
        <dbReference type="EMBL" id="SFK02849.1"/>
    </source>
</evidence>
<feature type="chain" id="PRO_5010238745" evidence="2">
    <location>
        <begin position="23"/>
        <end position="154"/>
    </location>
</feature>
<dbReference type="STRING" id="576117.SAMN04488138_12119"/>
<dbReference type="EMBL" id="FORY01000021">
    <property type="protein sequence ID" value="SFK02849.1"/>
    <property type="molecule type" value="Genomic_DNA"/>
</dbReference>